<sequence>MDMVNKLTRAVEDGDAAAVARLLGGGVEVDAPDMARRTALELAVKAGHVEIVRLLLAAGADPHQQTGEYEEFTPLLQAVTWGHTSVVRALLDAGAPSCAQGKMSWLPLVVVPDGERGREIVDLLLDRGADVNGLMKGWTPLEWAAAGGQVEMVRQLLARGATSTAEALSRAYARGNESPEGVAKYAAVINALRAADLDAAGQ</sequence>
<dbReference type="Pfam" id="PF12796">
    <property type="entry name" value="Ank_2"/>
    <property type="match status" value="2"/>
</dbReference>
<dbReference type="SUPFAM" id="SSF48403">
    <property type="entry name" value="Ankyrin repeat"/>
    <property type="match status" value="1"/>
</dbReference>
<dbReference type="PROSITE" id="PS50297">
    <property type="entry name" value="ANK_REP_REGION"/>
    <property type="match status" value="3"/>
</dbReference>
<evidence type="ECO:0000256" key="1">
    <source>
        <dbReference type="ARBA" id="ARBA00022737"/>
    </source>
</evidence>
<gene>
    <name evidence="4" type="ORF">AB5J51_00685</name>
</gene>
<feature type="repeat" description="ANK" evidence="3">
    <location>
        <begin position="70"/>
        <end position="102"/>
    </location>
</feature>
<dbReference type="SMART" id="SM00248">
    <property type="entry name" value="ANK"/>
    <property type="match status" value="3"/>
</dbReference>
<protein>
    <submittedName>
        <fullName evidence="4">Ankyrin repeat domain-containing protein</fullName>
    </submittedName>
</protein>
<dbReference type="EMBL" id="CP165727">
    <property type="protein sequence ID" value="XDV61606.1"/>
    <property type="molecule type" value="Genomic_DNA"/>
</dbReference>
<dbReference type="GO" id="GO:0004842">
    <property type="term" value="F:ubiquitin-protein transferase activity"/>
    <property type="evidence" value="ECO:0007669"/>
    <property type="project" value="TreeGrafter"/>
</dbReference>
<keyword evidence="2 3" id="KW-0040">ANK repeat</keyword>
<dbReference type="PRINTS" id="PR01415">
    <property type="entry name" value="ANKYRIN"/>
</dbReference>
<dbReference type="GO" id="GO:0085020">
    <property type="term" value="P:protein K6-linked ubiquitination"/>
    <property type="evidence" value="ECO:0007669"/>
    <property type="project" value="TreeGrafter"/>
</dbReference>
<dbReference type="AlphaFoldDB" id="A0AB39XVR5"/>
<dbReference type="PANTHER" id="PTHR24171">
    <property type="entry name" value="ANKYRIN REPEAT DOMAIN-CONTAINING PROTEIN 39-RELATED"/>
    <property type="match status" value="1"/>
</dbReference>
<feature type="repeat" description="ANK" evidence="3">
    <location>
        <begin position="136"/>
        <end position="168"/>
    </location>
</feature>
<proteinExistence type="predicted"/>
<dbReference type="Gene3D" id="1.25.40.20">
    <property type="entry name" value="Ankyrin repeat-containing domain"/>
    <property type="match status" value="2"/>
</dbReference>
<reference evidence="4" key="1">
    <citation type="submission" date="2024-08" db="EMBL/GenBank/DDBJ databases">
        <authorList>
            <person name="Yu S.T."/>
        </authorList>
    </citation>
    <scope>NUCLEOTIDE SEQUENCE</scope>
    <source>
        <strain evidence="4">R33</strain>
    </source>
</reference>
<keyword evidence="1" id="KW-0677">Repeat</keyword>
<evidence type="ECO:0000313" key="4">
    <source>
        <dbReference type="EMBL" id="XDV61606.1"/>
    </source>
</evidence>
<dbReference type="InterPro" id="IPR002110">
    <property type="entry name" value="Ankyrin_rpt"/>
</dbReference>
<accession>A0AB39XVR5</accession>
<evidence type="ECO:0000256" key="2">
    <source>
        <dbReference type="ARBA" id="ARBA00023043"/>
    </source>
</evidence>
<organism evidence="4">
    <name type="scientific">Streptomyces sp. R33</name>
    <dbReference type="NCBI Taxonomy" id="3238629"/>
    <lineage>
        <taxon>Bacteria</taxon>
        <taxon>Bacillati</taxon>
        <taxon>Actinomycetota</taxon>
        <taxon>Actinomycetes</taxon>
        <taxon>Kitasatosporales</taxon>
        <taxon>Streptomycetaceae</taxon>
        <taxon>Streptomyces</taxon>
    </lineage>
</organism>
<name>A0AB39XVR5_9ACTN</name>
<evidence type="ECO:0000256" key="3">
    <source>
        <dbReference type="PROSITE-ProRule" id="PRU00023"/>
    </source>
</evidence>
<feature type="repeat" description="ANK" evidence="3">
    <location>
        <begin position="35"/>
        <end position="67"/>
    </location>
</feature>
<dbReference type="InterPro" id="IPR036770">
    <property type="entry name" value="Ankyrin_rpt-contain_sf"/>
</dbReference>
<dbReference type="PROSITE" id="PS50088">
    <property type="entry name" value="ANK_REPEAT"/>
    <property type="match status" value="3"/>
</dbReference>
<dbReference type="RefSeq" id="WP_369776374.1">
    <property type="nucleotide sequence ID" value="NZ_CP165727.1"/>
</dbReference>
<dbReference type="PANTHER" id="PTHR24171:SF8">
    <property type="entry name" value="BRCA1-ASSOCIATED RING DOMAIN PROTEIN 1"/>
    <property type="match status" value="1"/>
</dbReference>